<keyword evidence="1" id="KW-0472">Membrane</keyword>
<keyword evidence="1" id="KW-1133">Transmembrane helix</keyword>
<protein>
    <submittedName>
        <fullName evidence="2">Uncharacterized protein</fullName>
    </submittedName>
</protein>
<feature type="transmembrane region" description="Helical" evidence="1">
    <location>
        <begin position="6"/>
        <end position="24"/>
    </location>
</feature>
<dbReference type="Proteomes" id="UP000651085">
    <property type="component" value="Unassembled WGS sequence"/>
</dbReference>
<reference evidence="2" key="1">
    <citation type="submission" date="2020-08" db="EMBL/GenBank/DDBJ databases">
        <title>Genome public.</title>
        <authorList>
            <person name="Liu C."/>
            <person name="Sun Q."/>
        </authorList>
    </citation>
    <scope>NUCLEOTIDE SEQUENCE</scope>
    <source>
        <strain evidence="2">N12</strain>
    </source>
</reference>
<evidence type="ECO:0000313" key="2">
    <source>
        <dbReference type="EMBL" id="MBC8592550.1"/>
    </source>
</evidence>
<evidence type="ECO:0000313" key="3">
    <source>
        <dbReference type="Proteomes" id="UP000651085"/>
    </source>
</evidence>
<comment type="caution">
    <text evidence="2">The sequence shown here is derived from an EMBL/GenBank/DDBJ whole genome shotgun (WGS) entry which is preliminary data.</text>
</comment>
<sequence length="59" mass="6641">MNPIKTTFITLVIWAILTVVYVYIAEKICGGDALTILFFFYYLAPFVGLISFIISIVFG</sequence>
<proteinExistence type="predicted"/>
<keyword evidence="1" id="KW-0812">Transmembrane</keyword>
<dbReference type="EMBL" id="JACRTF010000001">
    <property type="protein sequence ID" value="MBC8592550.1"/>
    <property type="molecule type" value="Genomic_DNA"/>
</dbReference>
<keyword evidence="3" id="KW-1185">Reference proteome</keyword>
<evidence type="ECO:0000256" key="1">
    <source>
        <dbReference type="SAM" id="Phobius"/>
    </source>
</evidence>
<dbReference type="AlphaFoldDB" id="A0A926F203"/>
<name>A0A926F203_9BACT</name>
<gene>
    <name evidence="2" type="ORF">H8744_04675</name>
</gene>
<organism evidence="2 3">
    <name type="scientific">Jilunia laotingensis</name>
    <dbReference type="NCBI Taxonomy" id="2763675"/>
    <lineage>
        <taxon>Bacteria</taxon>
        <taxon>Pseudomonadati</taxon>
        <taxon>Bacteroidota</taxon>
        <taxon>Bacteroidia</taxon>
        <taxon>Bacteroidales</taxon>
        <taxon>Bacteroidaceae</taxon>
        <taxon>Jilunia</taxon>
    </lineage>
</organism>
<accession>A0A926F203</accession>
<dbReference type="RefSeq" id="WP_262433725.1">
    <property type="nucleotide sequence ID" value="NZ_JACRTF010000001.1"/>
</dbReference>
<feature type="transmembrane region" description="Helical" evidence="1">
    <location>
        <begin position="36"/>
        <end position="58"/>
    </location>
</feature>